<evidence type="ECO:0000256" key="3">
    <source>
        <dbReference type="ARBA" id="ARBA00022448"/>
    </source>
</evidence>
<comment type="caution">
    <text evidence="9">The sequence shown here is derived from an EMBL/GenBank/DDBJ whole genome shotgun (WGS) entry which is preliminary data.</text>
</comment>
<evidence type="ECO:0000313" key="10">
    <source>
        <dbReference type="Proteomes" id="UP001501444"/>
    </source>
</evidence>
<dbReference type="InterPro" id="IPR002549">
    <property type="entry name" value="AI-2E-like"/>
</dbReference>
<evidence type="ECO:0000256" key="4">
    <source>
        <dbReference type="ARBA" id="ARBA00022475"/>
    </source>
</evidence>
<keyword evidence="4" id="KW-1003">Cell membrane</keyword>
<evidence type="ECO:0000256" key="7">
    <source>
        <dbReference type="ARBA" id="ARBA00023136"/>
    </source>
</evidence>
<dbReference type="Pfam" id="PF01594">
    <property type="entry name" value="AI-2E_transport"/>
    <property type="match status" value="1"/>
</dbReference>
<evidence type="ECO:0000256" key="8">
    <source>
        <dbReference type="SAM" id="Phobius"/>
    </source>
</evidence>
<feature type="transmembrane region" description="Helical" evidence="8">
    <location>
        <begin position="205"/>
        <end position="238"/>
    </location>
</feature>
<evidence type="ECO:0008006" key="11">
    <source>
        <dbReference type="Google" id="ProtNLM"/>
    </source>
</evidence>
<gene>
    <name evidence="9" type="ORF">GCM10010170_109350</name>
</gene>
<dbReference type="Proteomes" id="UP001501444">
    <property type="component" value="Unassembled WGS sequence"/>
</dbReference>
<feature type="transmembrane region" description="Helical" evidence="8">
    <location>
        <begin position="244"/>
        <end position="273"/>
    </location>
</feature>
<name>A0ABN3I5X0_9ACTN</name>
<evidence type="ECO:0000256" key="1">
    <source>
        <dbReference type="ARBA" id="ARBA00004651"/>
    </source>
</evidence>
<evidence type="ECO:0000256" key="5">
    <source>
        <dbReference type="ARBA" id="ARBA00022692"/>
    </source>
</evidence>
<evidence type="ECO:0000256" key="6">
    <source>
        <dbReference type="ARBA" id="ARBA00022989"/>
    </source>
</evidence>
<feature type="transmembrane region" description="Helical" evidence="8">
    <location>
        <begin position="135"/>
        <end position="161"/>
    </location>
</feature>
<keyword evidence="3" id="KW-0813">Transport</keyword>
<reference evidence="9 10" key="1">
    <citation type="journal article" date="2019" name="Int. J. Syst. Evol. Microbiol.">
        <title>The Global Catalogue of Microorganisms (GCM) 10K type strain sequencing project: providing services to taxonomists for standard genome sequencing and annotation.</title>
        <authorList>
            <consortium name="The Broad Institute Genomics Platform"/>
            <consortium name="The Broad Institute Genome Sequencing Center for Infectious Disease"/>
            <person name="Wu L."/>
            <person name="Ma J."/>
        </authorList>
    </citation>
    <scope>NUCLEOTIDE SEQUENCE [LARGE SCALE GENOMIC DNA]</scope>
    <source>
        <strain evidence="9 10">JCM 3272</strain>
    </source>
</reference>
<feature type="transmembrane region" description="Helical" evidence="8">
    <location>
        <begin position="68"/>
        <end position="94"/>
    </location>
</feature>
<organism evidence="9 10">
    <name type="scientific">Dactylosporangium salmoneum</name>
    <dbReference type="NCBI Taxonomy" id="53361"/>
    <lineage>
        <taxon>Bacteria</taxon>
        <taxon>Bacillati</taxon>
        <taxon>Actinomycetota</taxon>
        <taxon>Actinomycetes</taxon>
        <taxon>Micromonosporales</taxon>
        <taxon>Micromonosporaceae</taxon>
        <taxon>Dactylosporangium</taxon>
    </lineage>
</organism>
<evidence type="ECO:0000256" key="2">
    <source>
        <dbReference type="ARBA" id="ARBA00009773"/>
    </source>
</evidence>
<feature type="transmembrane region" description="Helical" evidence="8">
    <location>
        <begin position="293"/>
        <end position="317"/>
    </location>
</feature>
<keyword evidence="5 8" id="KW-0812">Transmembrane</keyword>
<dbReference type="RefSeq" id="WP_344620723.1">
    <property type="nucleotide sequence ID" value="NZ_BAAARV010000141.1"/>
</dbReference>
<keyword evidence="7 8" id="KW-0472">Membrane</keyword>
<comment type="similarity">
    <text evidence="2">Belongs to the autoinducer-2 exporter (AI-2E) (TC 2.A.86) family.</text>
</comment>
<sequence>MPDGSRLLGRAGRLGWSAAGAIIGAAALVIAVGVLLPLFLPLLVMAVVGATLQPAVDRLRRRGVPAGVAALAGALAVPLGLLALALLFAAAVAAEAPHWLPAAERAGQRLHHALGADPVQALRQWPPWHAVLTGIGSAVATGAVVVAQLAVGVLIGGYLLFYAFRDGPRCFDALEAWLPLPPGRMRRLASSAAYQFRRYMLGTTLIALVDAAVITIGALLLGLPMAGTIFVLTFVAAYVPYLGAWLSAAFAVVVALGSGGVPAAVWMLVIVLITQNILEGILRPTVFGRALGLHPVVVLGVTVLGAALGGLIGVFLAPPVAAVIKNWRKVSAS</sequence>
<comment type="subcellular location">
    <subcellularLocation>
        <location evidence="1">Cell membrane</location>
        <topology evidence="1">Multi-pass membrane protein</topology>
    </subcellularLocation>
</comment>
<keyword evidence="6 8" id="KW-1133">Transmembrane helix</keyword>
<dbReference type="EMBL" id="BAAARV010000141">
    <property type="protein sequence ID" value="GAA2394959.1"/>
    <property type="molecule type" value="Genomic_DNA"/>
</dbReference>
<keyword evidence="10" id="KW-1185">Reference proteome</keyword>
<dbReference type="PANTHER" id="PTHR21716">
    <property type="entry name" value="TRANSMEMBRANE PROTEIN"/>
    <property type="match status" value="1"/>
</dbReference>
<dbReference type="PANTHER" id="PTHR21716:SF53">
    <property type="entry name" value="PERMEASE PERM-RELATED"/>
    <property type="match status" value="1"/>
</dbReference>
<protein>
    <recommendedName>
        <fullName evidence="11">AI-2E family transporter</fullName>
    </recommendedName>
</protein>
<feature type="transmembrane region" description="Helical" evidence="8">
    <location>
        <begin position="12"/>
        <end position="32"/>
    </location>
</feature>
<accession>A0ABN3I5X0</accession>
<proteinExistence type="inferred from homology"/>
<evidence type="ECO:0000313" key="9">
    <source>
        <dbReference type="EMBL" id="GAA2394959.1"/>
    </source>
</evidence>